<comment type="caution">
    <text evidence="2">The sequence shown here is derived from an EMBL/GenBank/DDBJ whole genome shotgun (WGS) entry which is preliminary data.</text>
</comment>
<feature type="domain" description="N-acetyltransferase" evidence="1">
    <location>
        <begin position="13"/>
        <end position="102"/>
    </location>
</feature>
<organism evidence="2 3">
    <name type="scientific">Microbacterium aurantiacum</name>
    <dbReference type="NCBI Taxonomy" id="162393"/>
    <lineage>
        <taxon>Bacteria</taxon>
        <taxon>Bacillati</taxon>
        <taxon>Actinomycetota</taxon>
        <taxon>Actinomycetes</taxon>
        <taxon>Micrococcales</taxon>
        <taxon>Microbacteriaceae</taxon>
        <taxon>Microbacterium</taxon>
    </lineage>
</organism>
<reference evidence="2" key="1">
    <citation type="submission" date="2021-06" db="EMBL/GenBank/DDBJ databases">
        <title>Genome-based taxonomic framework of Microbacterium strains isolated from marine environment, the description of four new species and reclassification of four preexisting species.</title>
        <authorList>
            <person name="Lee S.D."/>
            <person name="Kim S.-M."/>
            <person name="Byeon Y.-S."/>
            <person name="Yang H.L."/>
            <person name="Kim I.S."/>
        </authorList>
    </citation>
    <scope>NUCLEOTIDE SEQUENCE</scope>
    <source>
        <strain evidence="2">KACC 20510</strain>
    </source>
</reference>
<name>A0ABT8FWY4_9MICO</name>
<dbReference type="PROSITE" id="PS51729">
    <property type="entry name" value="GNAT_YJDJ"/>
    <property type="match status" value="1"/>
</dbReference>
<dbReference type="InterPro" id="IPR031165">
    <property type="entry name" value="GNAT_YJDJ"/>
</dbReference>
<evidence type="ECO:0000313" key="2">
    <source>
        <dbReference type="EMBL" id="MDN4465627.1"/>
    </source>
</evidence>
<dbReference type="SUPFAM" id="SSF55729">
    <property type="entry name" value="Acyl-CoA N-acyltransferases (Nat)"/>
    <property type="match status" value="1"/>
</dbReference>
<dbReference type="RefSeq" id="WP_301135657.1">
    <property type="nucleotide sequence ID" value="NZ_BAAAUQ010000024.1"/>
</dbReference>
<dbReference type="EMBL" id="JAHWXI010000026">
    <property type="protein sequence ID" value="MDN4465627.1"/>
    <property type="molecule type" value="Genomic_DNA"/>
</dbReference>
<dbReference type="Proteomes" id="UP001172731">
    <property type="component" value="Unassembled WGS sequence"/>
</dbReference>
<proteinExistence type="predicted"/>
<gene>
    <name evidence="2" type="ORF">KZC48_14665</name>
</gene>
<protein>
    <submittedName>
        <fullName evidence="2">N-acetyltransferase</fullName>
    </submittedName>
</protein>
<evidence type="ECO:0000313" key="3">
    <source>
        <dbReference type="Proteomes" id="UP001172731"/>
    </source>
</evidence>
<accession>A0ABT8FWY4</accession>
<dbReference type="InterPro" id="IPR016181">
    <property type="entry name" value="Acyl_CoA_acyltransferase"/>
</dbReference>
<dbReference type="Gene3D" id="3.40.630.30">
    <property type="match status" value="1"/>
</dbReference>
<sequence>MSRRSTAWYSTTCMDNGVPEWADEDSALTLTALGGAQSPLGDAVAFTRSFTNPPYRGNGLAGEVVAYAVDDVEANSSQHIVPACWYVGEWFDHHPDRRHLLDPRTT</sequence>
<evidence type="ECO:0000259" key="1">
    <source>
        <dbReference type="PROSITE" id="PS51729"/>
    </source>
</evidence>
<keyword evidence="3" id="KW-1185">Reference proteome</keyword>
<dbReference type="Pfam" id="PF14542">
    <property type="entry name" value="Acetyltransf_CG"/>
    <property type="match status" value="1"/>
</dbReference>